<evidence type="ECO:0000313" key="2">
    <source>
        <dbReference type="Proteomes" id="UP000241290"/>
    </source>
</evidence>
<dbReference type="KEGG" id="vg:64766400"/>
<organism evidence="1 2">
    <name type="scientific">Rhodococcus phage Finch</name>
    <dbReference type="NCBI Taxonomy" id="2094144"/>
    <lineage>
        <taxon>Viruses</taxon>
        <taxon>Duplodnaviria</taxon>
        <taxon>Heunggongvirae</taxon>
        <taxon>Uroviricota</taxon>
        <taxon>Caudoviricetes</taxon>
        <taxon>Finchvirus</taxon>
        <taxon>Finchvirus finch</taxon>
    </lineage>
</organism>
<proteinExistence type="predicted"/>
<dbReference type="GeneID" id="64766400"/>
<dbReference type="RefSeq" id="YP_010059169.1">
    <property type="nucleotide sequence ID" value="NC_054724.1"/>
</dbReference>
<protein>
    <submittedName>
        <fullName evidence="1">Uncharacterized protein</fullName>
    </submittedName>
</protein>
<dbReference type="Proteomes" id="UP000241290">
    <property type="component" value="Genome"/>
</dbReference>
<gene>
    <name evidence="1" type="primary">147</name>
    <name evidence="1" type="ORF">SEA_FINCH_147</name>
</gene>
<name>A0A2P1JXJ9_9CAUD</name>
<sequence>MNSVLHYVYREGQRARHIPSGMFGTVVRVDRATGWPAITLALSGVERGRFEVGPTDDFVAVHDRVLLPERGDRVRVTPAPNEHWFGIVTYRGYATDWEADTFVVKLDDGVERSFTKDQIEYFPRTGQWTITPTTH</sequence>
<dbReference type="EMBL" id="MG962366">
    <property type="protein sequence ID" value="AVO25077.1"/>
    <property type="molecule type" value="Genomic_DNA"/>
</dbReference>
<reference evidence="2" key="1">
    <citation type="submission" date="2018-02" db="EMBL/GenBank/DDBJ databases">
        <authorList>
            <person name="Cohen D.B."/>
            <person name="Kent A.D."/>
        </authorList>
    </citation>
    <scope>NUCLEOTIDE SEQUENCE [LARGE SCALE GENOMIC DNA]</scope>
</reference>
<evidence type="ECO:0000313" key="1">
    <source>
        <dbReference type="EMBL" id="AVO25077.1"/>
    </source>
</evidence>
<accession>A0A2P1JXJ9</accession>
<keyword evidence="2" id="KW-1185">Reference proteome</keyword>